<name>A0AAX6NE28_PRIAR</name>
<feature type="domain" description="N-acetyltransferase" evidence="1">
    <location>
        <begin position="8"/>
        <end position="175"/>
    </location>
</feature>
<proteinExistence type="predicted"/>
<dbReference type="InterPro" id="IPR000182">
    <property type="entry name" value="GNAT_dom"/>
</dbReference>
<dbReference type="PANTHER" id="PTHR43610:SF1">
    <property type="entry name" value="N-ACETYLTRANSFERASE DOMAIN-CONTAINING PROTEIN"/>
    <property type="match status" value="1"/>
</dbReference>
<organism evidence="2 3">
    <name type="scientific">Priestia aryabhattai</name>
    <name type="common">Bacillus aryabhattai</name>
    <dbReference type="NCBI Taxonomy" id="412384"/>
    <lineage>
        <taxon>Bacteria</taxon>
        <taxon>Bacillati</taxon>
        <taxon>Bacillota</taxon>
        <taxon>Bacilli</taxon>
        <taxon>Bacillales</taxon>
        <taxon>Bacillaceae</taxon>
        <taxon>Priestia</taxon>
    </lineage>
</organism>
<protein>
    <submittedName>
        <fullName evidence="2">GNAT family protein</fullName>
    </submittedName>
</protein>
<dbReference type="SUPFAM" id="SSF55729">
    <property type="entry name" value="Acyl-CoA N-acyltransferases (Nat)"/>
    <property type="match status" value="1"/>
</dbReference>
<dbReference type="Gene3D" id="3.40.630.30">
    <property type="match status" value="1"/>
</dbReference>
<dbReference type="InterPro" id="IPR016181">
    <property type="entry name" value="Acyl_CoA_acyltransferase"/>
</dbReference>
<dbReference type="PROSITE" id="PS51186">
    <property type="entry name" value="GNAT"/>
    <property type="match status" value="1"/>
</dbReference>
<dbReference type="PANTHER" id="PTHR43610">
    <property type="entry name" value="BLL6696 PROTEIN"/>
    <property type="match status" value="1"/>
</dbReference>
<evidence type="ECO:0000313" key="3">
    <source>
        <dbReference type="Proteomes" id="UP001269400"/>
    </source>
</evidence>
<dbReference type="Proteomes" id="UP001269400">
    <property type="component" value="Unassembled WGS sequence"/>
</dbReference>
<evidence type="ECO:0000259" key="1">
    <source>
        <dbReference type="PROSITE" id="PS51186"/>
    </source>
</evidence>
<reference evidence="2" key="1">
    <citation type="journal article" date="2022" name="J Environ Chem Eng">
        <title>Biodegradation of petroleum oil using a constructed nonpathogenic and heavy metal-tolerant bacterial consortium isolated from marine sponges.</title>
        <authorList>
            <person name="Dechsakulwatana C."/>
            <person name="Rungsihiranrut A."/>
            <person name="Muangchinda C."/>
            <person name="Ningthoujam R."/>
            <person name="Klankeo P."/>
            <person name="Pinyakong O."/>
        </authorList>
    </citation>
    <scope>NUCLEOTIDE SEQUENCE</scope>
    <source>
        <strain evidence="2">TL01-2</strain>
    </source>
</reference>
<dbReference type="RefSeq" id="WP_316911252.1">
    <property type="nucleotide sequence ID" value="NZ_JAPTGD010000002.1"/>
</dbReference>
<reference evidence="2" key="2">
    <citation type="submission" date="2022-12" db="EMBL/GenBank/DDBJ databases">
        <authorList>
            <person name="Dechsakulwatana C."/>
            <person name="Rungsihiranrut A."/>
            <person name="Muangchinda C."/>
            <person name="Ningthoujam R."/>
            <person name="Klankeo P."/>
            <person name="Pinyakong O."/>
        </authorList>
    </citation>
    <scope>NUCLEOTIDE SEQUENCE</scope>
    <source>
        <strain evidence="2">TL01-2</strain>
    </source>
</reference>
<dbReference type="AlphaFoldDB" id="A0AAX6NE28"/>
<dbReference type="EMBL" id="JAPTGD010000002">
    <property type="protein sequence ID" value="MDU9694037.1"/>
    <property type="molecule type" value="Genomic_DNA"/>
</dbReference>
<dbReference type="GO" id="GO:0016747">
    <property type="term" value="F:acyltransferase activity, transferring groups other than amino-acyl groups"/>
    <property type="evidence" value="ECO:0007669"/>
    <property type="project" value="InterPro"/>
</dbReference>
<comment type="caution">
    <text evidence="2">The sequence shown here is derived from an EMBL/GenBank/DDBJ whole genome shotgun (WGS) entry which is preliminary data.</text>
</comment>
<gene>
    <name evidence="2" type="ORF">O0Q50_22910</name>
</gene>
<dbReference type="Pfam" id="PF13302">
    <property type="entry name" value="Acetyltransf_3"/>
    <property type="match status" value="1"/>
</dbReference>
<accession>A0AAX6NE28</accession>
<sequence>MELSGNKAKLRLMTSNDVVELYNIVQKNPTLWTYMVRRMNSFEDMQTLVAEALTNLEKKTELPFVVIDQDSNSIIGSTRLYDISYERLTVELGSTFYDKSAQKTSINTECKYLLLKLAFEDLHMIRVQIKTDVKNIQAQKALERIGAIKEGVLRNERILHNGRIRDAVVYSITNNDWTLVKGKLEKLLARSYNKTH</sequence>
<evidence type="ECO:0000313" key="2">
    <source>
        <dbReference type="EMBL" id="MDU9694037.1"/>
    </source>
</evidence>